<evidence type="ECO:0000313" key="3">
    <source>
        <dbReference type="Proteomes" id="UP000621540"/>
    </source>
</evidence>
<evidence type="ECO:0000313" key="2">
    <source>
        <dbReference type="EMBL" id="MBC5752722.1"/>
    </source>
</evidence>
<dbReference type="SUPFAM" id="SSF53335">
    <property type="entry name" value="S-adenosyl-L-methionine-dependent methyltransferases"/>
    <property type="match status" value="1"/>
</dbReference>
<dbReference type="InterPro" id="IPR029063">
    <property type="entry name" value="SAM-dependent_MTases_sf"/>
</dbReference>
<dbReference type="Proteomes" id="UP000621540">
    <property type="component" value="Unassembled WGS sequence"/>
</dbReference>
<name>A0ABR7I727_9FIRM</name>
<keyword evidence="2" id="KW-0489">Methyltransferase</keyword>
<dbReference type="InterPro" id="IPR011989">
    <property type="entry name" value="ARM-like"/>
</dbReference>
<comment type="caution">
    <text evidence="2">The sequence shown here is derived from an EMBL/GenBank/DDBJ whole genome shotgun (WGS) entry which is preliminary data.</text>
</comment>
<evidence type="ECO:0000259" key="1">
    <source>
        <dbReference type="Pfam" id="PF01170"/>
    </source>
</evidence>
<dbReference type="SUPFAM" id="SSF48371">
    <property type="entry name" value="ARM repeat"/>
    <property type="match status" value="1"/>
</dbReference>
<accession>A0ABR7I727</accession>
<dbReference type="Gene3D" id="3.40.50.150">
    <property type="entry name" value="Vaccinia Virus protein VP39"/>
    <property type="match status" value="1"/>
</dbReference>
<dbReference type="Pfam" id="PF01170">
    <property type="entry name" value="UPF0020"/>
    <property type="match status" value="1"/>
</dbReference>
<dbReference type="RefSeq" id="WP_186981440.1">
    <property type="nucleotide sequence ID" value="NZ_JACOQH010000001.1"/>
</dbReference>
<dbReference type="InterPro" id="IPR016024">
    <property type="entry name" value="ARM-type_fold"/>
</dbReference>
<dbReference type="GO" id="GO:0008168">
    <property type="term" value="F:methyltransferase activity"/>
    <property type="evidence" value="ECO:0007669"/>
    <property type="project" value="UniProtKB-KW"/>
</dbReference>
<dbReference type="PANTHER" id="PTHR14911:SF13">
    <property type="entry name" value="TRNA (GUANINE(6)-N2)-METHYLTRANSFERASE THUMP3"/>
    <property type="match status" value="1"/>
</dbReference>
<feature type="domain" description="Ribosomal RNA large subunit methyltransferase K/L-like methyltransferase" evidence="1">
    <location>
        <begin position="312"/>
        <end position="448"/>
    </location>
</feature>
<keyword evidence="2" id="KW-0808">Transferase</keyword>
<dbReference type="InterPro" id="IPR000241">
    <property type="entry name" value="RlmKL-like_Mtase"/>
</dbReference>
<organism evidence="2 3">
    <name type="scientific">Roseburia yibonii</name>
    <dbReference type="NCBI Taxonomy" id="2763063"/>
    <lineage>
        <taxon>Bacteria</taxon>
        <taxon>Bacillati</taxon>
        <taxon>Bacillota</taxon>
        <taxon>Clostridia</taxon>
        <taxon>Lachnospirales</taxon>
        <taxon>Lachnospiraceae</taxon>
        <taxon>Roseburia</taxon>
    </lineage>
</organism>
<dbReference type="EMBL" id="JACOQH010000001">
    <property type="protein sequence ID" value="MBC5752722.1"/>
    <property type="molecule type" value="Genomic_DNA"/>
</dbReference>
<sequence length="491" mass="56228">MIEAVYEAIKNGEDVRQNLSKFRQCMKEEAVPEQADTSVFIGLLSAEDPKERKNAALVLGDLGAQEALKPLYEAYEKEEKKFVKSSYLSAIGKLDAGGIIEELKHIYRELGECSPKEEDKKHVNAQLKELDRILAKYGERKKHTFTGYDRENVVILTTGKDFYDVTARQVVYGKTKPHPLGVLVATRDLKPLLSIRTYRELLFVVPHKREIGTDAKEAGEILADCGLLPLLLECHDSGAPFFFRIEVRSTMSPDEKTAFVKKVAAVIEEKTDRQLINSATDYEVELRLIQTRSGRFFPCVKLQTIPMKRFAYRKMSIAASIHPAQAALIMQLVKPYLKEDAQIMDPFCGVGTMLIERNKLVPAREMYGIDLFGEAIAKARENTQNAGDRIWYINRDFFDFTHDYKFDEIITDMPPRGKKTKEEQDAFYARFFAKAKEHLEREAVLILYSNEIGFIKKQLRLDGSYKLLQEYCMRKKDGYYVFVIGYKGGEL</sequence>
<dbReference type="PANTHER" id="PTHR14911">
    <property type="entry name" value="THUMP DOMAIN-CONTAINING"/>
    <property type="match status" value="1"/>
</dbReference>
<protein>
    <submittedName>
        <fullName evidence="2">Methyltransferase</fullName>
    </submittedName>
</protein>
<proteinExistence type="predicted"/>
<gene>
    <name evidence="2" type="ORF">H8Z76_01565</name>
</gene>
<dbReference type="Gene3D" id="1.25.10.10">
    <property type="entry name" value="Leucine-rich Repeat Variant"/>
    <property type="match status" value="1"/>
</dbReference>
<reference evidence="2 3" key="1">
    <citation type="submission" date="2020-08" db="EMBL/GenBank/DDBJ databases">
        <title>Genome public.</title>
        <authorList>
            <person name="Liu C."/>
            <person name="Sun Q."/>
        </authorList>
    </citation>
    <scope>NUCLEOTIDE SEQUENCE [LARGE SCALE GENOMIC DNA]</scope>
    <source>
        <strain evidence="2 3">BX0805</strain>
    </source>
</reference>
<keyword evidence="3" id="KW-1185">Reference proteome</keyword>
<dbReference type="GO" id="GO:0032259">
    <property type="term" value="P:methylation"/>
    <property type="evidence" value="ECO:0007669"/>
    <property type="project" value="UniProtKB-KW"/>
</dbReference>